<evidence type="ECO:0000313" key="4">
    <source>
        <dbReference type="Proteomes" id="UP001501747"/>
    </source>
</evidence>
<dbReference type="InterPro" id="IPR021331">
    <property type="entry name" value="Hva1_TUDOR"/>
</dbReference>
<gene>
    <name evidence="3" type="ORF">GCM10022247_54830</name>
</gene>
<dbReference type="Pfam" id="PF11160">
    <property type="entry name" value="Hva1_TUDOR"/>
    <property type="match status" value="1"/>
</dbReference>
<feature type="compositionally biased region" description="Basic and acidic residues" evidence="1">
    <location>
        <begin position="133"/>
        <end position="143"/>
    </location>
</feature>
<feature type="region of interest" description="Disordered" evidence="1">
    <location>
        <begin position="94"/>
        <end position="182"/>
    </location>
</feature>
<dbReference type="Proteomes" id="UP001501747">
    <property type="component" value="Unassembled WGS sequence"/>
</dbReference>
<name>A0ABP7TAK5_9PSEU</name>
<protein>
    <recommendedName>
        <fullName evidence="2">Hypervirulence associated protein TUDOR domain-containing protein</fullName>
    </recommendedName>
</protein>
<dbReference type="RefSeq" id="WP_425549270.1">
    <property type="nucleotide sequence ID" value="NZ_BAABAL010000018.1"/>
</dbReference>
<keyword evidence="4" id="KW-1185">Reference proteome</keyword>
<evidence type="ECO:0000313" key="3">
    <source>
        <dbReference type="EMBL" id="GAA4023498.1"/>
    </source>
</evidence>
<sequence>MADRISNIWDARTPHGKDTPWPVLVDLRMEPGLAEPDVDRWVQSACVLCSNGCASLTDITWTVVGQAAQGLRDHGLLDVVNSCERETAAYRHQAGSAAGAHRGGLTAQEEKPMGDNKFRKGDDVSWSSHGQKVHGEVVEKITEDTEAAGRQVRASKEEPQYRVRSDKSGKDAVHKPSALDED</sequence>
<feature type="compositionally biased region" description="Basic and acidic residues" evidence="1">
    <location>
        <begin position="154"/>
        <end position="182"/>
    </location>
</feature>
<comment type="caution">
    <text evidence="3">The sequence shown here is derived from an EMBL/GenBank/DDBJ whole genome shotgun (WGS) entry which is preliminary data.</text>
</comment>
<feature type="compositionally biased region" description="Basic and acidic residues" evidence="1">
    <location>
        <begin position="108"/>
        <end position="123"/>
    </location>
</feature>
<evidence type="ECO:0000259" key="2">
    <source>
        <dbReference type="Pfam" id="PF11160"/>
    </source>
</evidence>
<feature type="domain" description="Hypervirulence associated protein TUDOR" evidence="2">
    <location>
        <begin position="121"/>
        <end position="179"/>
    </location>
</feature>
<dbReference type="Gene3D" id="2.30.30.1060">
    <property type="match status" value="1"/>
</dbReference>
<dbReference type="EMBL" id="BAABAL010000018">
    <property type="protein sequence ID" value="GAA4023498.1"/>
    <property type="molecule type" value="Genomic_DNA"/>
</dbReference>
<proteinExistence type="predicted"/>
<evidence type="ECO:0000256" key="1">
    <source>
        <dbReference type="SAM" id="MobiDB-lite"/>
    </source>
</evidence>
<accession>A0ABP7TAK5</accession>
<reference evidence="4" key="1">
    <citation type="journal article" date="2019" name="Int. J. Syst. Evol. Microbiol.">
        <title>The Global Catalogue of Microorganisms (GCM) 10K type strain sequencing project: providing services to taxonomists for standard genome sequencing and annotation.</title>
        <authorList>
            <consortium name="The Broad Institute Genomics Platform"/>
            <consortium name="The Broad Institute Genome Sequencing Center for Infectious Disease"/>
            <person name="Wu L."/>
            <person name="Ma J."/>
        </authorList>
    </citation>
    <scope>NUCLEOTIDE SEQUENCE [LARGE SCALE GENOMIC DNA]</scope>
    <source>
        <strain evidence="4">JCM 17342</strain>
    </source>
</reference>
<organism evidence="3 4">
    <name type="scientific">Allokutzneria multivorans</name>
    <dbReference type="NCBI Taxonomy" id="1142134"/>
    <lineage>
        <taxon>Bacteria</taxon>
        <taxon>Bacillati</taxon>
        <taxon>Actinomycetota</taxon>
        <taxon>Actinomycetes</taxon>
        <taxon>Pseudonocardiales</taxon>
        <taxon>Pseudonocardiaceae</taxon>
        <taxon>Allokutzneria</taxon>
    </lineage>
</organism>